<feature type="coiled-coil region" evidence="1">
    <location>
        <begin position="216"/>
        <end position="266"/>
    </location>
</feature>
<evidence type="ECO:0000313" key="5">
    <source>
        <dbReference type="EMBL" id="MDC0682582.1"/>
    </source>
</evidence>
<reference evidence="5 6" key="1">
    <citation type="submission" date="2023-01" db="EMBL/GenBank/DDBJ databases">
        <title>Minimal conservation of predation-associated metabolite biosynthetic gene clusters underscores biosynthetic potential of Myxococcota including descriptions for ten novel species: Archangium lansinium sp. nov., Myxococcus landrumus sp. nov., Nannocystis bai.</title>
        <authorList>
            <person name="Ahearne A."/>
            <person name="Stevens C."/>
            <person name="Dowd S."/>
        </authorList>
    </citation>
    <scope>NUCLEOTIDE SEQUENCE [LARGE SCALE GENOMIC DNA]</scope>
    <source>
        <strain evidence="5 6">WIWO2</strain>
    </source>
</reference>
<evidence type="ECO:0000256" key="3">
    <source>
        <dbReference type="SAM" id="SignalP"/>
    </source>
</evidence>
<keyword evidence="1" id="KW-0175">Coiled coil</keyword>
<organism evidence="5 6">
    <name type="scientific">Sorangium atrum</name>
    <dbReference type="NCBI Taxonomy" id="2995308"/>
    <lineage>
        <taxon>Bacteria</taxon>
        <taxon>Pseudomonadati</taxon>
        <taxon>Myxococcota</taxon>
        <taxon>Polyangia</taxon>
        <taxon>Polyangiales</taxon>
        <taxon>Polyangiaceae</taxon>
        <taxon>Sorangium</taxon>
    </lineage>
</organism>
<evidence type="ECO:0000313" key="6">
    <source>
        <dbReference type="Proteomes" id="UP001217485"/>
    </source>
</evidence>
<protein>
    <submittedName>
        <fullName evidence="5">DUF4349 domain-containing protein</fullName>
    </submittedName>
</protein>
<comment type="caution">
    <text evidence="5">The sequence shown here is derived from an EMBL/GenBank/DDBJ whole genome shotgun (WGS) entry which is preliminary data.</text>
</comment>
<dbReference type="InterPro" id="IPR025645">
    <property type="entry name" value="DUF4349"/>
</dbReference>
<proteinExistence type="predicted"/>
<dbReference type="EMBL" id="JAQNDK010000004">
    <property type="protein sequence ID" value="MDC0682582.1"/>
    <property type="molecule type" value="Genomic_DNA"/>
</dbReference>
<sequence length="307" mass="32206">MRRTLPVWALLASLAGPTACSSAPSAARDASSSPSYGAAPAPVAGMPPGVMQTTGASTRSGSVREESYDAEVSAAGDFAKAAPPPAPGGGAQPPAARPAPTAATPQPAPTSSGAAPQGAPQAAGEVSAARAPLLVYTADIAMAVFEVGASLGKVEALARDLGGFLARRDDRTITIRIPAARFDEALKRLEGLGDILQRNVVAEDVTEEFLDLGIRIRNARAVRDRLEKLLEKAAKVEESIQLERELARVSSELERLEGRLKFLRDRVAFSTLTVTFQPRSTETLAPSGPRLPIDWLNELGLSRLLNL</sequence>
<gene>
    <name evidence="5" type="ORF">POL72_32945</name>
</gene>
<keyword evidence="6" id="KW-1185">Reference proteome</keyword>
<evidence type="ECO:0000259" key="4">
    <source>
        <dbReference type="Pfam" id="PF14257"/>
    </source>
</evidence>
<feature type="compositionally biased region" description="Polar residues" evidence="2">
    <location>
        <begin position="52"/>
        <end position="61"/>
    </location>
</feature>
<accession>A0ABT5CBT2</accession>
<name>A0ABT5CBT2_9BACT</name>
<dbReference type="Pfam" id="PF14257">
    <property type="entry name" value="DUF4349"/>
    <property type="match status" value="1"/>
</dbReference>
<feature type="signal peptide" evidence="3">
    <location>
        <begin position="1"/>
        <end position="22"/>
    </location>
</feature>
<feature type="compositionally biased region" description="Low complexity" evidence="2">
    <location>
        <begin position="92"/>
        <end position="123"/>
    </location>
</feature>
<keyword evidence="3" id="KW-0732">Signal</keyword>
<feature type="domain" description="DUF4349" evidence="4">
    <location>
        <begin position="134"/>
        <end position="286"/>
    </location>
</feature>
<feature type="chain" id="PRO_5045643272" evidence="3">
    <location>
        <begin position="23"/>
        <end position="307"/>
    </location>
</feature>
<evidence type="ECO:0000256" key="1">
    <source>
        <dbReference type="SAM" id="Coils"/>
    </source>
</evidence>
<dbReference type="Proteomes" id="UP001217485">
    <property type="component" value="Unassembled WGS sequence"/>
</dbReference>
<feature type="compositionally biased region" description="Low complexity" evidence="2">
    <location>
        <begin position="19"/>
        <end position="51"/>
    </location>
</feature>
<dbReference type="RefSeq" id="WP_272100621.1">
    <property type="nucleotide sequence ID" value="NZ_JAQNDK010000004.1"/>
</dbReference>
<feature type="region of interest" description="Disordered" evidence="2">
    <location>
        <begin position="18"/>
        <end position="123"/>
    </location>
</feature>
<evidence type="ECO:0000256" key="2">
    <source>
        <dbReference type="SAM" id="MobiDB-lite"/>
    </source>
</evidence>